<dbReference type="PANTHER" id="PTHR11496:SF83">
    <property type="entry name" value="HYDROXYACID-OXOACID TRANSHYDROGENASE, MITOCHONDRIAL"/>
    <property type="match status" value="1"/>
</dbReference>
<accession>A0A5C8P6I2</accession>
<sequence>MARRSIRSVDRPSHQRYWTHRLVVTSVRATTNGVEMQLNFRANSHRCRIYSGDNALASLPAELTRSGIRRAAILCGNSVAKRTGLISALRDLLGESCAGVFDQAGRHATLESVQAAAALVRDVDGDGLIAVGAGSVMMSARLAAILLAERAPLHTLVTTYREDGPAVSPRLDAPKLPIFNVLTAPTNAQNRGGSAMRDPDGERRLEMFDPKTRPAAIFWDPQALRTAPPRLMKAAGLTVFWWSLMTLGGVASANPLSCADRRQSFDLALQALPRLTDEHDDEARIAMCAAAFLQNRDEDDGGQPFEVHWVFKVCYALASGIFTKDEGIDPGPVYVALTAPAIEHFAERNLAQLRSMCLALGNVTPLEASAATPERIARSVREFFAGVGETRRLRDLGVAREALPAIRDFALRNYNADRGRQLRGEVARLDETLGAAW</sequence>
<name>A0A5C8P6I2_9HYPH</name>
<keyword evidence="4" id="KW-1185">Reference proteome</keyword>
<dbReference type="Gene3D" id="1.20.1090.10">
    <property type="entry name" value="Dehydroquinate synthase-like - alpha domain"/>
    <property type="match status" value="1"/>
</dbReference>
<dbReference type="EMBL" id="VDUZ01000088">
    <property type="protein sequence ID" value="TXL69328.1"/>
    <property type="molecule type" value="Genomic_DNA"/>
</dbReference>
<evidence type="ECO:0000256" key="1">
    <source>
        <dbReference type="ARBA" id="ARBA00023002"/>
    </source>
</evidence>
<evidence type="ECO:0000313" key="3">
    <source>
        <dbReference type="EMBL" id="TXL69328.1"/>
    </source>
</evidence>
<dbReference type="CDD" id="cd14866">
    <property type="entry name" value="Fe-ADH-like"/>
    <property type="match status" value="1"/>
</dbReference>
<evidence type="ECO:0000259" key="2">
    <source>
        <dbReference type="Pfam" id="PF00465"/>
    </source>
</evidence>
<dbReference type="OrthoDB" id="3812122at2"/>
<reference evidence="3 4" key="1">
    <citation type="submission" date="2019-06" db="EMBL/GenBank/DDBJ databases">
        <title>New taxonomy in bacterial strain CC-CFT640, isolated from vineyard.</title>
        <authorList>
            <person name="Lin S.-Y."/>
            <person name="Tsai C.-F."/>
            <person name="Young C.-C."/>
        </authorList>
    </citation>
    <scope>NUCLEOTIDE SEQUENCE [LARGE SCALE GENOMIC DNA]</scope>
    <source>
        <strain evidence="3 4">CC-CFT640</strain>
    </source>
</reference>
<keyword evidence="1" id="KW-0560">Oxidoreductase</keyword>
<comment type="caution">
    <text evidence="3">The sequence shown here is derived from an EMBL/GenBank/DDBJ whole genome shotgun (WGS) entry which is preliminary data.</text>
</comment>
<evidence type="ECO:0000313" key="4">
    <source>
        <dbReference type="Proteomes" id="UP000321638"/>
    </source>
</evidence>
<gene>
    <name evidence="3" type="ORF">FHP25_39525</name>
</gene>
<dbReference type="AlphaFoldDB" id="A0A5C8P6I2"/>
<dbReference type="Gene3D" id="3.40.50.1970">
    <property type="match status" value="1"/>
</dbReference>
<dbReference type="InterPro" id="IPR001670">
    <property type="entry name" value="ADH_Fe/GldA"/>
</dbReference>
<dbReference type="GO" id="GO:0004022">
    <property type="term" value="F:alcohol dehydrogenase (NAD+) activity"/>
    <property type="evidence" value="ECO:0007669"/>
    <property type="project" value="TreeGrafter"/>
</dbReference>
<dbReference type="SUPFAM" id="SSF56796">
    <property type="entry name" value="Dehydroquinate synthase-like"/>
    <property type="match status" value="1"/>
</dbReference>
<dbReference type="Proteomes" id="UP000321638">
    <property type="component" value="Unassembled WGS sequence"/>
</dbReference>
<dbReference type="InterPro" id="IPR039697">
    <property type="entry name" value="Alcohol_dehydrogenase_Fe"/>
</dbReference>
<feature type="domain" description="Alcohol dehydrogenase iron-type/glycerol dehydrogenase GldA" evidence="2">
    <location>
        <begin position="48"/>
        <end position="221"/>
    </location>
</feature>
<organism evidence="3 4">
    <name type="scientific">Vineibacter terrae</name>
    <dbReference type="NCBI Taxonomy" id="2586908"/>
    <lineage>
        <taxon>Bacteria</taxon>
        <taxon>Pseudomonadati</taxon>
        <taxon>Pseudomonadota</taxon>
        <taxon>Alphaproteobacteria</taxon>
        <taxon>Hyphomicrobiales</taxon>
        <taxon>Vineibacter</taxon>
    </lineage>
</organism>
<dbReference type="PANTHER" id="PTHR11496">
    <property type="entry name" value="ALCOHOL DEHYDROGENASE"/>
    <property type="match status" value="1"/>
</dbReference>
<dbReference type="GO" id="GO:0046872">
    <property type="term" value="F:metal ion binding"/>
    <property type="evidence" value="ECO:0007669"/>
    <property type="project" value="InterPro"/>
</dbReference>
<dbReference type="Pfam" id="PF00465">
    <property type="entry name" value="Fe-ADH"/>
    <property type="match status" value="1"/>
</dbReference>
<proteinExistence type="predicted"/>
<protein>
    <submittedName>
        <fullName evidence="3">Iron-containing alcohol dehydrogenase</fullName>
    </submittedName>
</protein>